<evidence type="ECO:0000313" key="2">
    <source>
        <dbReference type="EMBL" id="CAA9249529.1"/>
    </source>
</evidence>
<dbReference type="Pfam" id="PF11307">
    <property type="entry name" value="DUF3109"/>
    <property type="match status" value="1"/>
</dbReference>
<proteinExistence type="inferred from homology"/>
<dbReference type="AlphaFoldDB" id="A0A6J4IFZ9"/>
<dbReference type="EMBL" id="CADCSZ010000137">
    <property type="protein sequence ID" value="CAA9249529.1"/>
    <property type="molecule type" value="Genomic_DNA"/>
</dbReference>
<name>A0A6J4IFZ9_9ACTN</name>
<gene>
    <name evidence="2" type="ORF">AVDCRST_MAG76-2213</name>
</gene>
<sequence>MDEVEEIDAGDTVWRFDRSFLTSRWTCIWGQGCLGILDEPAEHLGQGCCSVGAELGGQDEARLLSALAACLEPDRFEHHAEASKGGIFRDEARDATRVVDGACIFLNRPGFAGGAGCALHLAAVDAGEPPHHWKPSVCWQLPLKVDWHEREDGTEVATVRRWNRADWGSDGETMAWCCTEGERAYVGQRPVIESLGDELEALVGTPVHVELRRRLAGG</sequence>
<dbReference type="InterPro" id="IPR021458">
    <property type="entry name" value="Rv0495c"/>
</dbReference>
<comment type="similarity">
    <text evidence="1">Belongs to the Rv0495c family.</text>
</comment>
<evidence type="ECO:0000256" key="1">
    <source>
        <dbReference type="ARBA" id="ARBA00093770"/>
    </source>
</evidence>
<protein>
    <recommendedName>
        <fullName evidence="3">DUF3109 domain-containing protein</fullName>
    </recommendedName>
</protein>
<organism evidence="2">
    <name type="scientific">uncultured Acidimicrobiales bacterium</name>
    <dbReference type="NCBI Taxonomy" id="310071"/>
    <lineage>
        <taxon>Bacteria</taxon>
        <taxon>Bacillati</taxon>
        <taxon>Actinomycetota</taxon>
        <taxon>Acidimicrobiia</taxon>
        <taxon>Acidimicrobiales</taxon>
        <taxon>environmental samples</taxon>
    </lineage>
</organism>
<evidence type="ECO:0008006" key="3">
    <source>
        <dbReference type="Google" id="ProtNLM"/>
    </source>
</evidence>
<accession>A0A6J4IFZ9</accession>
<reference evidence="2" key="1">
    <citation type="submission" date="2020-02" db="EMBL/GenBank/DDBJ databases">
        <authorList>
            <person name="Meier V. D."/>
        </authorList>
    </citation>
    <scope>NUCLEOTIDE SEQUENCE</scope>
    <source>
        <strain evidence="2">AVDCRST_MAG76</strain>
    </source>
</reference>